<dbReference type="Proteomes" id="UP000219452">
    <property type="component" value="Unassembled WGS sequence"/>
</dbReference>
<dbReference type="PANTHER" id="PTHR43065:SF42">
    <property type="entry name" value="TWO-COMPONENT SENSOR PPRA"/>
    <property type="match status" value="1"/>
</dbReference>
<evidence type="ECO:0000256" key="2">
    <source>
        <dbReference type="ARBA" id="ARBA00012438"/>
    </source>
</evidence>
<dbReference type="AlphaFoldDB" id="A0A286GQR5"/>
<reference evidence="8" key="1">
    <citation type="submission" date="2017-09" db="EMBL/GenBank/DDBJ databases">
        <authorList>
            <person name="Varghese N."/>
            <person name="Submissions S."/>
        </authorList>
    </citation>
    <scope>NUCLEOTIDE SEQUENCE [LARGE SCALE GENOMIC DNA]</scope>
    <source>
        <strain evidence="8">DSM 29961</strain>
    </source>
</reference>
<keyword evidence="5" id="KW-0472">Membrane</keyword>
<evidence type="ECO:0000256" key="5">
    <source>
        <dbReference type="SAM" id="Phobius"/>
    </source>
</evidence>
<dbReference type="PRINTS" id="PR00344">
    <property type="entry name" value="BCTRLSENSOR"/>
</dbReference>
<dbReference type="SMART" id="SM00387">
    <property type="entry name" value="HATPase_c"/>
    <property type="match status" value="1"/>
</dbReference>
<keyword evidence="7" id="KW-0808">Transferase</keyword>
<dbReference type="Gene3D" id="3.30.565.10">
    <property type="entry name" value="Histidine kinase-like ATPase, C-terminal domain"/>
    <property type="match status" value="1"/>
</dbReference>
<dbReference type="InterPro" id="IPR003661">
    <property type="entry name" value="HisK_dim/P_dom"/>
</dbReference>
<keyword evidence="8" id="KW-1185">Reference proteome</keyword>
<dbReference type="InterPro" id="IPR036890">
    <property type="entry name" value="HATPase_C_sf"/>
</dbReference>
<evidence type="ECO:0000256" key="3">
    <source>
        <dbReference type="ARBA" id="ARBA00022553"/>
    </source>
</evidence>
<dbReference type="EC" id="2.7.13.3" evidence="2"/>
<feature type="transmembrane region" description="Helical" evidence="5">
    <location>
        <begin position="12"/>
        <end position="32"/>
    </location>
</feature>
<dbReference type="GO" id="GO:0000155">
    <property type="term" value="F:phosphorelay sensor kinase activity"/>
    <property type="evidence" value="ECO:0007669"/>
    <property type="project" value="InterPro"/>
</dbReference>
<dbReference type="SUPFAM" id="SSF55874">
    <property type="entry name" value="ATPase domain of HSP90 chaperone/DNA topoisomerase II/histidine kinase"/>
    <property type="match status" value="1"/>
</dbReference>
<dbReference type="OrthoDB" id="9806995at2"/>
<feature type="domain" description="Histidine kinase" evidence="6">
    <location>
        <begin position="109"/>
        <end position="347"/>
    </location>
</feature>
<dbReference type="SUPFAM" id="SSF47384">
    <property type="entry name" value="Homodimeric domain of signal transducing histidine kinase"/>
    <property type="match status" value="1"/>
</dbReference>
<dbReference type="SMART" id="SM00388">
    <property type="entry name" value="HisKA"/>
    <property type="match status" value="1"/>
</dbReference>
<keyword evidence="5" id="KW-1133">Transmembrane helix</keyword>
<comment type="catalytic activity">
    <reaction evidence="1">
        <text>ATP + protein L-histidine = ADP + protein N-phospho-L-histidine.</text>
        <dbReference type="EC" id="2.7.13.3"/>
    </reaction>
</comment>
<dbReference type="Pfam" id="PF00512">
    <property type="entry name" value="HisKA"/>
    <property type="match status" value="1"/>
</dbReference>
<feature type="coiled-coil region" evidence="4">
    <location>
        <begin position="41"/>
        <end position="90"/>
    </location>
</feature>
<dbReference type="Pfam" id="PF02518">
    <property type="entry name" value="HATPase_c"/>
    <property type="match status" value="1"/>
</dbReference>
<keyword evidence="4" id="KW-0175">Coiled coil</keyword>
<evidence type="ECO:0000313" key="7">
    <source>
        <dbReference type="EMBL" id="SOD97860.1"/>
    </source>
</evidence>
<evidence type="ECO:0000256" key="4">
    <source>
        <dbReference type="SAM" id="Coils"/>
    </source>
</evidence>
<name>A0A286GQR5_9BACT</name>
<gene>
    <name evidence="7" type="ORF">SAMN06269250_5946</name>
</gene>
<dbReference type="CDD" id="cd00082">
    <property type="entry name" value="HisKA"/>
    <property type="match status" value="1"/>
</dbReference>
<dbReference type="InterPro" id="IPR003594">
    <property type="entry name" value="HATPase_dom"/>
</dbReference>
<keyword evidence="7" id="KW-0418">Kinase</keyword>
<dbReference type="PANTHER" id="PTHR43065">
    <property type="entry name" value="SENSOR HISTIDINE KINASE"/>
    <property type="match status" value="1"/>
</dbReference>
<evidence type="ECO:0000259" key="6">
    <source>
        <dbReference type="PROSITE" id="PS50109"/>
    </source>
</evidence>
<keyword evidence="5" id="KW-0812">Transmembrane</keyword>
<organism evidence="7 8">
    <name type="scientific">Spirosoma fluviale</name>
    <dbReference type="NCBI Taxonomy" id="1597977"/>
    <lineage>
        <taxon>Bacteria</taxon>
        <taxon>Pseudomonadati</taxon>
        <taxon>Bacteroidota</taxon>
        <taxon>Cytophagia</taxon>
        <taxon>Cytophagales</taxon>
        <taxon>Cytophagaceae</taxon>
        <taxon>Spirosoma</taxon>
    </lineage>
</organism>
<protein>
    <recommendedName>
        <fullName evidence="2">histidine kinase</fullName>
        <ecNumber evidence="2">2.7.13.3</ecNumber>
    </recommendedName>
</protein>
<evidence type="ECO:0000256" key="1">
    <source>
        <dbReference type="ARBA" id="ARBA00000085"/>
    </source>
</evidence>
<dbReference type="Gene3D" id="1.10.287.130">
    <property type="match status" value="1"/>
</dbReference>
<evidence type="ECO:0000313" key="8">
    <source>
        <dbReference type="Proteomes" id="UP000219452"/>
    </source>
</evidence>
<dbReference type="PROSITE" id="PS50109">
    <property type="entry name" value="HIS_KIN"/>
    <property type="match status" value="1"/>
</dbReference>
<accession>A0A286GQR5</accession>
<keyword evidence="3" id="KW-0597">Phosphoprotein</keyword>
<sequence>MYQFDLSIESRIIVGISAMVLLFTGFLISFITSQRKKIQHHKELELLHEQQQQLLVEQNNQLEQRVKDRTAELRQQKEALQVSLADLKTTQMQLIQKEKLASLGELTAGIAHEIQNPLNFVKNFSEISVELIEELKQEVREGNDVNTLELAETLSQNLEKIGSHSNRASRIVKGMLEHSRLSSGERRPTDLNALLDEYMRLAYHGLRAKDKEFNCELVTSLDPQLVKLTIIPQDIGRVLLNLLNNAFYAVREKKKYANSTYKPTVTASTNQIGNKVEIRILDNGIGIPDSIKAKIFQPFFTTKPTGEGTGLGLSLSYDIITKSHNGGLEMETKAGEFTGFVITLPIS</sequence>
<proteinExistence type="predicted"/>
<dbReference type="EMBL" id="OCNH01000007">
    <property type="protein sequence ID" value="SOD97860.1"/>
    <property type="molecule type" value="Genomic_DNA"/>
</dbReference>
<dbReference type="RefSeq" id="WP_097131005.1">
    <property type="nucleotide sequence ID" value="NZ_OCNH01000007.1"/>
</dbReference>
<dbReference type="InterPro" id="IPR036097">
    <property type="entry name" value="HisK_dim/P_sf"/>
</dbReference>
<dbReference type="InterPro" id="IPR004358">
    <property type="entry name" value="Sig_transdc_His_kin-like_C"/>
</dbReference>
<dbReference type="InterPro" id="IPR005467">
    <property type="entry name" value="His_kinase_dom"/>
</dbReference>